<dbReference type="GeneID" id="81426761"/>
<evidence type="ECO:0000313" key="3">
    <source>
        <dbReference type="Proteomes" id="UP001149163"/>
    </source>
</evidence>
<dbReference type="OrthoDB" id="43460at2759"/>
<evidence type="ECO:0000313" key="2">
    <source>
        <dbReference type="EMBL" id="KAJ5166679.1"/>
    </source>
</evidence>
<accession>A0A9W9I2E9</accession>
<reference evidence="2" key="1">
    <citation type="submission" date="2022-11" db="EMBL/GenBank/DDBJ databases">
        <authorList>
            <person name="Petersen C."/>
        </authorList>
    </citation>
    <scope>NUCLEOTIDE SEQUENCE</scope>
    <source>
        <strain evidence="2">IBT 26290</strain>
    </source>
</reference>
<dbReference type="Proteomes" id="UP001149163">
    <property type="component" value="Unassembled WGS sequence"/>
</dbReference>
<protein>
    <submittedName>
        <fullName evidence="2">Uncharacterized protein</fullName>
    </submittedName>
</protein>
<dbReference type="RefSeq" id="XP_056543140.1">
    <property type="nucleotide sequence ID" value="XM_056687585.1"/>
</dbReference>
<reference evidence="2" key="2">
    <citation type="journal article" date="2023" name="IMA Fungus">
        <title>Comparative genomic study of the Penicillium genus elucidates a diverse pangenome and 15 lateral gene transfer events.</title>
        <authorList>
            <person name="Petersen C."/>
            <person name="Sorensen T."/>
            <person name="Nielsen M.R."/>
            <person name="Sondergaard T.E."/>
            <person name="Sorensen J.L."/>
            <person name="Fitzpatrick D.A."/>
            <person name="Frisvad J.C."/>
            <person name="Nielsen K.L."/>
        </authorList>
    </citation>
    <scope>NUCLEOTIDE SEQUENCE</scope>
    <source>
        <strain evidence="2">IBT 26290</strain>
    </source>
</reference>
<keyword evidence="3" id="KW-1185">Reference proteome</keyword>
<feature type="region of interest" description="Disordered" evidence="1">
    <location>
        <begin position="76"/>
        <end position="97"/>
    </location>
</feature>
<proteinExistence type="predicted"/>
<sequence length="97" mass="10973">MTDTESRDSLMYDRMIIGLRMLAATAAWISATSFSEGKQDKAKAGELKSRRNGVVEEFRQNYWKLDPYIRARAPMDHVGDLQPDGRVVMHPDTNGEA</sequence>
<name>A0A9W9I2E9_9EURO</name>
<organism evidence="2 3">
    <name type="scientific">Penicillium canariense</name>
    <dbReference type="NCBI Taxonomy" id="189055"/>
    <lineage>
        <taxon>Eukaryota</taxon>
        <taxon>Fungi</taxon>
        <taxon>Dikarya</taxon>
        <taxon>Ascomycota</taxon>
        <taxon>Pezizomycotina</taxon>
        <taxon>Eurotiomycetes</taxon>
        <taxon>Eurotiomycetidae</taxon>
        <taxon>Eurotiales</taxon>
        <taxon>Aspergillaceae</taxon>
        <taxon>Penicillium</taxon>
    </lineage>
</organism>
<dbReference type="AlphaFoldDB" id="A0A9W9I2E9"/>
<comment type="caution">
    <text evidence="2">The sequence shown here is derived from an EMBL/GenBank/DDBJ whole genome shotgun (WGS) entry which is preliminary data.</text>
</comment>
<dbReference type="EMBL" id="JAPQKN010000003">
    <property type="protein sequence ID" value="KAJ5166679.1"/>
    <property type="molecule type" value="Genomic_DNA"/>
</dbReference>
<evidence type="ECO:0000256" key="1">
    <source>
        <dbReference type="SAM" id="MobiDB-lite"/>
    </source>
</evidence>
<gene>
    <name evidence="2" type="ORF">N7482_005460</name>
</gene>